<dbReference type="PANTHER" id="PTHR28029">
    <property type="entry name" value="PROTEIN ILM1"/>
    <property type="match status" value="1"/>
</dbReference>
<organism evidence="3">
    <name type="scientific">Blastobotrys adeninivorans</name>
    <name type="common">Yeast</name>
    <name type="synonym">Arxula adeninivorans</name>
    <dbReference type="NCBI Taxonomy" id="409370"/>
    <lineage>
        <taxon>Eukaryota</taxon>
        <taxon>Fungi</taxon>
        <taxon>Dikarya</taxon>
        <taxon>Ascomycota</taxon>
        <taxon>Saccharomycotina</taxon>
        <taxon>Dipodascomycetes</taxon>
        <taxon>Dipodascales</taxon>
        <taxon>Trichomonascaceae</taxon>
        <taxon>Blastobotrys</taxon>
    </lineage>
</organism>
<keyword evidence="2" id="KW-0732">Signal</keyword>
<accession>A0A060TJI9</accession>
<protein>
    <submittedName>
        <fullName evidence="3">ARAD1D47146p</fullName>
    </submittedName>
</protein>
<reference evidence="3" key="2">
    <citation type="submission" date="2014-06" db="EMBL/GenBank/DDBJ databases">
        <title>The complete genome of Blastobotrys (Arxula) adeninivorans LS3 - a yeast of biotechnological interest.</title>
        <authorList>
            <person name="Kunze G."/>
            <person name="Gaillardin C."/>
            <person name="Czernicka M."/>
            <person name="Durrens P."/>
            <person name="Martin T."/>
            <person name="Boer E."/>
            <person name="Gabaldon T."/>
            <person name="Cruz J."/>
            <person name="Talla E."/>
            <person name="Marck C."/>
            <person name="Goffeau A."/>
            <person name="Barbe V."/>
            <person name="Baret P."/>
            <person name="Baronian K."/>
            <person name="Beier S."/>
            <person name="Bleykasten C."/>
            <person name="Bode R."/>
            <person name="Casaregola S."/>
            <person name="Despons L."/>
            <person name="Fairhead C."/>
            <person name="Giersberg M."/>
            <person name="Gierski P."/>
            <person name="Hahnel U."/>
            <person name="Hartmann A."/>
            <person name="Jankowska D."/>
            <person name="Jubin C."/>
            <person name="Jung P."/>
            <person name="Lafontaine I."/>
            <person name="Leh-Louis V."/>
            <person name="Lemaire M."/>
            <person name="Marcet-Houben M."/>
            <person name="Mascher M."/>
            <person name="Morel G."/>
            <person name="Richard G.-F."/>
            <person name="Riechen J."/>
            <person name="Sacerdot C."/>
            <person name="Sarkar A."/>
            <person name="Savel G."/>
            <person name="Schacherer J."/>
            <person name="Sherman D."/>
            <person name="Straub M.-L."/>
            <person name="Stein N."/>
            <person name="Thierry A."/>
            <person name="Trautwein-Schult A."/>
            <person name="Westhof E."/>
            <person name="Worch S."/>
            <person name="Dujon B."/>
            <person name="Souciet J.-L."/>
            <person name="Wincker P."/>
            <person name="Scholz U."/>
            <person name="Neuveglise N."/>
        </authorList>
    </citation>
    <scope>NUCLEOTIDE SEQUENCE</scope>
    <source>
        <strain evidence="3">LS3</strain>
    </source>
</reference>
<evidence type="ECO:0000256" key="1">
    <source>
        <dbReference type="SAM" id="Phobius"/>
    </source>
</evidence>
<feature type="transmembrane region" description="Helical" evidence="1">
    <location>
        <begin position="84"/>
        <end position="104"/>
    </location>
</feature>
<sequence>MALFSVKTLVLLRSCMLWSMAYFFVKDPTSIAKNGHVIVLAEAMDVPHTYFRPDDPMTGMIGFFLFMWGFTDLPPLFGDNYVQYLGSIVPIRALAFLCLSAAGYLTDSPLVSNSVVFSYSFLETMVNIFLYMTLREEENEMSRQNILNTREGAQAPREE</sequence>
<feature type="signal peptide" evidence="2">
    <location>
        <begin position="1"/>
        <end position="21"/>
    </location>
</feature>
<proteinExistence type="predicted"/>
<name>A0A060TJI9_BLAAD</name>
<dbReference type="Pfam" id="PF10311">
    <property type="entry name" value="Ilm1"/>
    <property type="match status" value="1"/>
</dbReference>
<keyword evidence="1" id="KW-0472">Membrane</keyword>
<gene>
    <name evidence="3" type="ORF">GNLVRS02_ARAD1D47146g</name>
</gene>
<dbReference type="AlphaFoldDB" id="A0A060TJI9"/>
<feature type="transmembrane region" description="Helical" evidence="1">
    <location>
        <begin position="57"/>
        <end position="77"/>
    </location>
</feature>
<dbReference type="PANTHER" id="PTHR28029:SF1">
    <property type="entry name" value="PROTEIN ILM1"/>
    <property type="match status" value="1"/>
</dbReference>
<reference evidence="3" key="1">
    <citation type="submission" date="2014-02" db="EMBL/GenBank/DDBJ databases">
        <authorList>
            <person name="Genoscope - CEA"/>
        </authorList>
    </citation>
    <scope>NUCLEOTIDE SEQUENCE</scope>
    <source>
        <strain evidence="3">LS3</strain>
    </source>
</reference>
<dbReference type="PhylomeDB" id="A0A060TJI9"/>
<evidence type="ECO:0000313" key="3">
    <source>
        <dbReference type="EMBL" id="CDP38987.1"/>
    </source>
</evidence>
<keyword evidence="1" id="KW-1133">Transmembrane helix</keyword>
<feature type="transmembrane region" description="Helical" evidence="1">
    <location>
        <begin position="116"/>
        <end position="134"/>
    </location>
</feature>
<keyword evidence="1" id="KW-0812">Transmembrane</keyword>
<evidence type="ECO:0000256" key="2">
    <source>
        <dbReference type="SAM" id="SignalP"/>
    </source>
</evidence>
<dbReference type="EMBL" id="HG937694">
    <property type="protein sequence ID" value="CDP38987.1"/>
    <property type="molecule type" value="Genomic_DNA"/>
</dbReference>
<dbReference type="InterPro" id="IPR018815">
    <property type="entry name" value="Incr_loss_mito_DNA_1"/>
</dbReference>
<feature type="chain" id="PRO_5001587864" evidence="2">
    <location>
        <begin position="22"/>
        <end position="159"/>
    </location>
</feature>